<evidence type="ECO:0000256" key="6">
    <source>
        <dbReference type="SAM" id="MobiDB-lite"/>
    </source>
</evidence>
<dbReference type="EMBL" id="CAUOFW020008832">
    <property type="protein sequence ID" value="CAK9183955.1"/>
    <property type="molecule type" value="Genomic_DNA"/>
</dbReference>
<dbReference type="Pfam" id="PF03947">
    <property type="entry name" value="Ribosomal_L2_C"/>
    <property type="match status" value="1"/>
</dbReference>
<evidence type="ECO:0000313" key="9">
    <source>
        <dbReference type="Proteomes" id="UP001642360"/>
    </source>
</evidence>
<dbReference type="InterPro" id="IPR022671">
    <property type="entry name" value="Ribosomal_uL2_CS"/>
</dbReference>
<dbReference type="InterPro" id="IPR008991">
    <property type="entry name" value="Translation_prot_SH3-like_sf"/>
</dbReference>
<dbReference type="InterPro" id="IPR014726">
    <property type="entry name" value="Ribosomal_uL2_dom3"/>
</dbReference>
<feature type="compositionally biased region" description="Basic residues" evidence="6">
    <location>
        <begin position="1"/>
        <end position="24"/>
    </location>
</feature>
<comment type="subcellular location">
    <subcellularLocation>
        <location evidence="1">Mitochondrion</location>
    </subcellularLocation>
</comment>
<evidence type="ECO:0000259" key="7">
    <source>
        <dbReference type="SMART" id="SM01382"/>
    </source>
</evidence>
<dbReference type="Gene3D" id="4.10.950.10">
    <property type="entry name" value="Ribosomal protein L2, domain 3"/>
    <property type="match status" value="1"/>
</dbReference>
<dbReference type="GO" id="GO:0005840">
    <property type="term" value="C:ribosome"/>
    <property type="evidence" value="ECO:0007669"/>
    <property type="project" value="UniProtKB-KW"/>
</dbReference>
<feature type="domain" description="Large ribosomal subunit protein uL2 C-terminal" evidence="7">
    <location>
        <begin position="2"/>
        <end position="64"/>
    </location>
</feature>
<comment type="caution">
    <text evidence="8">The sequence shown here is derived from an EMBL/GenBank/DDBJ whole genome shotgun (WGS) entry which is preliminary data.</text>
</comment>
<dbReference type="GO" id="GO:1990904">
    <property type="term" value="C:ribonucleoprotein complex"/>
    <property type="evidence" value="ECO:0007669"/>
    <property type="project" value="UniProtKB-KW"/>
</dbReference>
<accession>A0ABC8USG0</accession>
<dbReference type="InterPro" id="IPR002171">
    <property type="entry name" value="Ribosomal_uL2"/>
</dbReference>
<dbReference type="PANTHER" id="PTHR13691:SF72">
    <property type="entry name" value="EXPRESSED PROTEIN"/>
    <property type="match status" value="1"/>
</dbReference>
<evidence type="ECO:0000313" key="8">
    <source>
        <dbReference type="EMBL" id="CAK9183955.1"/>
    </source>
</evidence>
<dbReference type="AlphaFoldDB" id="A0ABC8USG0"/>
<evidence type="ECO:0000256" key="2">
    <source>
        <dbReference type="ARBA" id="ARBA00005636"/>
    </source>
</evidence>
<evidence type="ECO:0000256" key="5">
    <source>
        <dbReference type="ARBA" id="ARBA00023274"/>
    </source>
</evidence>
<evidence type="ECO:0000256" key="4">
    <source>
        <dbReference type="ARBA" id="ARBA00023128"/>
    </source>
</evidence>
<dbReference type="SUPFAM" id="SSF50104">
    <property type="entry name" value="Translation proteins SH3-like domain"/>
    <property type="match status" value="1"/>
</dbReference>
<keyword evidence="3" id="KW-0689">Ribosomal protein</keyword>
<reference evidence="8 9" key="1">
    <citation type="submission" date="2024-02" db="EMBL/GenBank/DDBJ databases">
        <authorList>
            <person name="Vignale AGUSTIN F."/>
            <person name="Sosa J E."/>
            <person name="Modenutti C."/>
        </authorList>
    </citation>
    <scope>NUCLEOTIDE SEQUENCE [LARGE SCALE GENOMIC DNA]</scope>
</reference>
<dbReference type="PROSITE" id="PS00467">
    <property type="entry name" value="RIBOSOMAL_L2"/>
    <property type="match status" value="1"/>
</dbReference>
<protein>
    <recommendedName>
        <fullName evidence="7">Large ribosomal subunit protein uL2 C-terminal domain-containing protein</fullName>
    </recommendedName>
</protein>
<feature type="region of interest" description="Disordered" evidence="6">
    <location>
        <begin position="1"/>
        <end position="73"/>
    </location>
</feature>
<keyword evidence="9" id="KW-1185">Reference proteome</keyword>
<feature type="non-terminal residue" evidence="8">
    <location>
        <position position="1"/>
    </location>
</feature>
<dbReference type="Proteomes" id="UP001642360">
    <property type="component" value="Unassembled WGS sequence"/>
</dbReference>
<keyword evidence="5" id="KW-0687">Ribonucleoprotein</keyword>
<gene>
    <name evidence="8" type="ORF">ILEXP_LOCUS54255</name>
</gene>
<dbReference type="InterPro" id="IPR022669">
    <property type="entry name" value="Ribosomal_uL2_C"/>
</dbReference>
<sequence>FQSNHGARKLRKAGKSRWLGRRPIVRGVAMNPVDHPHGGGSGELVPPSLAENEAAHPAQPLTTRERESASCSNSQARARLQRYYTNYHFWFRTWTQKFSQTGFGSTKSMRQKMQTKFFK</sequence>
<organism evidence="8 9">
    <name type="scientific">Ilex paraguariensis</name>
    <name type="common">yerba mate</name>
    <dbReference type="NCBI Taxonomy" id="185542"/>
    <lineage>
        <taxon>Eukaryota</taxon>
        <taxon>Viridiplantae</taxon>
        <taxon>Streptophyta</taxon>
        <taxon>Embryophyta</taxon>
        <taxon>Tracheophyta</taxon>
        <taxon>Spermatophyta</taxon>
        <taxon>Magnoliopsida</taxon>
        <taxon>eudicotyledons</taxon>
        <taxon>Gunneridae</taxon>
        <taxon>Pentapetalae</taxon>
        <taxon>asterids</taxon>
        <taxon>campanulids</taxon>
        <taxon>Aquifoliales</taxon>
        <taxon>Aquifoliaceae</taxon>
        <taxon>Ilex</taxon>
    </lineage>
</organism>
<keyword evidence="4" id="KW-0496">Mitochondrion</keyword>
<proteinExistence type="inferred from homology"/>
<dbReference type="SMART" id="SM01382">
    <property type="entry name" value="Ribosomal_L2_C"/>
    <property type="match status" value="1"/>
</dbReference>
<evidence type="ECO:0000256" key="3">
    <source>
        <dbReference type="ARBA" id="ARBA00022980"/>
    </source>
</evidence>
<dbReference type="PANTHER" id="PTHR13691">
    <property type="entry name" value="RIBOSOMAL PROTEIN L2"/>
    <property type="match status" value="1"/>
</dbReference>
<comment type="similarity">
    <text evidence="2">Belongs to the universal ribosomal protein uL2 family.</text>
</comment>
<name>A0ABC8USG0_9AQUA</name>
<evidence type="ECO:0000256" key="1">
    <source>
        <dbReference type="ARBA" id="ARBA00004173"/>
    </source>
</evidence>